<evidence type="ECO:0000259" key="3">
    <source>
        <dbReference type="Pfam" id="PF02709"/>
    </source>
</evidence>
<reference evidence="4 5" key="1">
    <citation type="journal article" date="2013" name="Environ. Microbiol.">
        <title>Complete genome, catabolic sub-proteomes and key-metabolites of Desulfobacula toluolica Tol2, a marine, aromatic compound-degrading, sulfate-reducing bacterium.</title>
        <authorList>
            <person name="Wohlbrand L."/>
            <person name="Jacob J.H."/>
            <person name="Kube M."/>
            <person name="Mussmann M."/>
            <person name="Jarling R."/>
            <person name="Beck A."/>
            <person name="Amann R."/>
            <person name="Wilkes H."/>
            <person name="Reinhardt R."/>
            <person name="Rabus R."/>
        </authorList>
    </citation>
    <scope>NUCLEOTIDE SEQUENCE [LARGE SCALE GENOMIC DNA]</scope>
    <source>
        <strain evidence="5">DSM 7467 / Tol2</strain>
    </source>
</reference>
<dbReference type="Pfam" id="PF02709">
    <property type="entry name" value="Glyco_transf_7C"/>
    <property type="match status" value="1"/>
</dbReference>
<keyword evidence="1 4" id="KW-0808">Transferase</keyword>
<keyword evidence="5" id="KW-1185">Reference proteome</keyword>
<evidence type="ECO:0000259" key="2">
    <source>
        <dbReference type="Pfam" id="PF00535"/>
    </source>
</evidence>
<feature type="domain" description="Glycosyltransferase 2-like" evidence="2">
    <location>
        <begin position="4"/>
        <end position="133"/>
    </location>
</feature>
<dbReference type="EMBL" id="FO203503">
    <property type="protein sequence ID" value="CCK79422.1"/>
    <property type="molecule type" value="Genomic_DNA"/>
</dbReference>
<dbReference type="SUPFAM" id="SSF53448">
    <property type="entry name" value="Nucleotide-diphospho-sugar transferases"/>
    <property type="match status" value="1"/>
</dbReference>
<dbReference type="Gene3D" id="3.90.550.10">
    <property type="entry name" value="Spore Coat Polysaccharide Biosynthesis Protein SpsA, Chain A"/>
    <property type="match status" value="1"/>
</dbReference>
<gene>
    <name evidence="4" type="ordered locus">TOL2_C12590</name>
</gene>
<name>K0NL20_DESTT</name>
<dbReference type="OrthoDB" id="9815923at2"/>
<evidence type="ECO:0000313" key="5">
    <source>
        <dbReference type="Proteomes" id="UP000007347"/>
    </source>
</evidence>
<dbReference type="InterPro" id="IPR029044">
    <property type="entry name" value="Nucleotide-diphossugar_trans"/>
</dbReference>
<dbReference type="PATRIC" id="fig|651182.5.peg.1513"/>
<sequence>MKISVIVTTYNRPDALVKVMEGLNCQTHLPDEVIVADDGSSDDTAEQVNCFKIDAPYELKHVWHKDKGFRAAKIRNKAVKISSGEYIIFLDGDCVPDKYFVADHIELSQKGLFFQGKRVLIGENNCDCFSHADINSRLKKLMLLFFQKPGNWHHILRIVFFPSFVSKKLNGVRSCNMGIFRNDLYDVNGFNEDFSGWGREDSELVVRLYNYGLKRKTHPFRAVCYHLWHKENDRSNLEKNDLLLKQAIKSNKYACDKGLARLK</sequence>
<dbReference type="AlphaFoldDB" id="K0NL20"/>
<evidence type="ECO:0000256" key="1">
    <source>
        <dbReference type="ARBA" id="ARBA00022679"/>
    </source>
</evidence>
<dbReference type="InterPro" id="IPR001173">
    <property type="entry name" value="Glyco_trans_2-like"/>
</dbReference>
<dbReference type="InterPro" id="IPR027791">
    <property type="entry name" value="Galactosyl_T_C"/>
</dbReference>
<dbReference type="Pfam" id="PF00535">
    <property type="entry name" value="Glycos_transf_2"/>
    <property type="match status" value="1"/>
</dbReference>
<dbReference type="STRING" id="651182.TOL2_C12590"/>
<evidence type="ECO:0000313" key="4">
    <source>
        <dbReference type="EMBL" id="CCK79422.1"/>
    </source>
</evidence>
<dbReference type="InterPro" id="IPR050834">
    <property type="entry name" value="Glycosyltransf_2"/>
</dbReference>
<accession>K0NL20</accession>
<protein>
    <submittedName>
        <fullName evidence="4">Uncharacterized glycosyl transferase, family II</fullName>
    </submittedName>
</protein>
<dbReference type="PANTHER" id="PTHR43685">
    <property type="entry name" value="GLYCOSYLTRANSFERASE"/>
    <property type="match status" value="1"/>
</dbReference>
<dbReference type="Proteomes" id="UP000007347">
    <property type="component" value="Chromosome"/>
</dbReference>
<dbReference type="PANTHER" id="PTHR43685:SF3">
    <property type="entry name" value="SLR2126 PROTEIN"/>
    <property type="match status" value="1"/>
</dbReference>
<organism evidence="4 5">
    <name type="scientific">Desulfobacula toluolica (strain DSM 7467 / Tol2)</name>
    <dbReference type="NCBI Taxonomy" id="651182"/>
    <lineage>
        <taxon>Bacteria</taxon>
        <taxon>Pseudomonadati</taxon>
        <taxon>Thermodesulfobacteriota</taxon>
        <taxon>Desulfobacteria</taxon>
        <taxon>Desulfobacterales</taxon>
        <taxon>Desulfobacteraceae</taxon>
        <taxon>Desulfobacula</taxon>
    </lineage>
</organism>
<feature type="domain" description="Galactosyltransferase C-terminal" evidence="3">
    <location>
        <begin position="169"/>
        <end position="229"/>
    </location>
</feature>
<dbReference type="RefSeq" id="WP_014956769.1">
    <property type="nucleotide sequence ID" value="NC_018645.1"/>
</dbReference>
<dbReference type="HOGENOM" id="CLU_025996_24_0_7"/>
<dbReference type="CDD" id="cd06420">
    <property type="entry name" value="GT2_Chondriotin_Pol_N"/>
    <property type="match status" value="1"/>
</dbReference>
<proteinExistence type="predicted"/>
<dbReference type="GO" id="GO:0016740">
    <property type="term" value="F:transferase activity"/>
    <property type="evidence" value="ECO:0007669"/>
    <property type="project" value="UniProtKB-KW"/>
</dbReference>
<dbReference type="KEGG" id="dto:TOL2_C12590"/>